<evidence type="ECO:0000313" key="3">
    <source>
        <dbReference type="Proteomes" id="UP001324533"/>
    </source>
</evidence>
<proteinExistence type="predicted"/>
<accession>A0ABZ0VFW2</accession>
<dbReference type="PANTHER" id="PTHR13136:SF11">
    <property type="entry name" value="TESTIS-EXPRESSED PROTEIN 30"/>
    <property type="match status" value="1"/>
</dbReference>
<dbReference type="InterPro" id="IPR046879">
    <property type="entry name" value="KANL3/Tex30_Abhydrolase"/>
</dbReference>
<keyword evidence="2" id="KW-0378">Hydrolase</keyword>
<name>A0ABZ0VFW2_9MICO</name>
<keyword evidence="3" id="KW-1185">Reference proteome</keyword>
<organism evidence="2 3">
    <name type="scientific">Microbacterium invictum</name>
    <dbReference type="NCBI Taxonomy" id="515415"/>
    <lineage>
        <taxon>Bacteria</taxon>
        <taxon>Bacillati</taxon>
        <taxon>Actinomycetota</taxon>
        <taxon>Actinomycetes</taxon>
        <taxon>Micrococcales</taxon>
        <taxon>Microbacteriaceae</taxon>
        <taxon>Microbacterium</taxon>
    </lineage>
</organism>
<dbReference type="RefSeq" id="WP_322411920.1">
    <property type="nucleotide sequence ID" value="NZ_CP139779.1"/>
</dbReference>
<dbReference type="Proteomes" id="UP001324533">
    <property type="component" value="Chromosome"/>
</dbReference>
<evidence type="ECO:0000259" key="1">
    <source>
        <dbReference type="Pfam" id="PF20408"/>
    </source>
</evidence>
<protein>
    <submittedName>
        <fullName evidence="2">Alpha/beta family hydrolase</fullName>
    </submittedName>
</protein>
<dbReference type="EMBL" id="CP139779">
    <property type="protein sequence ID" value="WQB71808.1"/>
    <property type="molecule type" value="Genomic_DNA"/>
</dbReference>
<gene>
    <name evidence="2" type="ORF">T9R20_07615</name>
</gene>
<dbReference type="PANTHER" id="PTHR13136">
    <property type="entry name" value="TESTIS DEVELOPMENT PROTEIN PRTD"/>
    <property type="match status" value="1"/>
</dbReference>
<dbReference type="SUPFAM" id="SSF53474">
    <property type="entry name" value="alpha/beta-Hydrolases"/>
    <property type="match status" value="1"/>
</dbReference>
<dbReference type="InterPro" id="IPR026555">
    <property type="entry name" value="NSL3/Tex30"/>
</dbReference>
<dbReference type="Pfam" id="PF20408">
    <property type="entry name" value="Abhydrolase_11"/>
    <property type="match status" value="1"/>
</dbReference>
<dbReference type="GO" id="GO:0016787">
    <property type="term" value="F:hydrolase activity"/>
    <property type="evidence" value="ECO:0007669"/>
    <property type="project" value="UniProtKB-KW"/>
</dbReference>
<dbReference type="InterPro" id="IPR029058">
    <property type="entry name" value="AB_hydrolase_fold"/>
</dbReference>
<evidence type="ECO:0000313" key="2">
    <source>
        <dbReference type="EMBL" id="WQB71808.1"/>
    </source>
</evidence>
<sequence length="231" mass="23982">MTLARDERIEVELPGGAALVSALLTVPDNPWSAVALAHGAGAGPEHPFLAGAAAALARHGVAVMRFAFPYREAGRRMPGPATHATATWVAAMAALAGWYPTLAIAAAGKSYGGRMASLAAASGLIDPAALMYLGYPLHPPGEPAKERADHLPGISRPQLFLSGTRDPFVQPPDALERVVAGCPDATLTWVPGGDHSFEVAGHRRAGEVIGGEIGETVAQWWRGRAPQRPAA</sequence>
<dbReference type="Gene3D" id="3.40.50.1820">
    <property type="entry name" value="alpha/beta hydrolase"/>
    <property type="match status" value="1"/>
</dbReference>
<reference evidence="2 3" key="1">
    <citation type="submission" date="2023-06" db="EMBL/GenBank/DDBJ databases">
        <title>Rock-solubilizing bacteria, Microbacterium invictum, promotes re-establishment of vegetation in rocky wasteland by accelerating rock bio-weathering and reshaping soil bacterial community.</title>
        <authorList>
            <person name="Liu C."/>
        </authorList>
    </citation>
    <scope>NUCLEOTIDE SEQUENCE [LARGE SCALE GENOMIC DNA]</scope>
    <source>
        <strain evidence="2 3">X-18</strain>
    </source>
</reference>
<feature type="domain" description="KANL3/Tex30 alpha/beta hydrolase-like" evidence="1">
    <location>
        <begin position="33"/>
        <end position="200"/>
    </location>
</feature>